<keyword evidence="1" id="KW-0175">Coiled coil</keyword>
<sequence length="193" mass="21544">MSFEQNEEPNVEDSWCWEPDGGDEKGATSAGSGDSAGRDKESGLVDIALGNNDVVRLNNRIAELEQLNEQLNASLEELDSQHELAMRDVLEHKTQLAEQVASLKQLQADRLVEHELSNARQQKQLDELLQTSSVAKEQQEELQRRVEQQEAELCTSIGALEVAFLGFCATRTWRNMWMYGCACGRGCGHGRPI</sequence>
<dbReference type="HOGENOM" id="CLU_1410202_0_0_1"/>
<protein>
    <submittedName>
        <fullName evidence="3">GD17215</fullName>
    </submittedName>
</protein>
<evidence type="ECO:0000256" key="1">
    <source>
        <dbReference type="SAM" id="Coils"/>
    </source>
</evidence>
<feature type="region of interest" description="Disordered" evidence="2">
    <location>
        <begin position="1"/>
        <end position="40"/>
    </location>
</feature>
<dbReference type="OrthoDB" id="425925at2759"/>
<evidence type="ECO:0000256" key="2">
    <source>
        <dbReference type="SAM" id="MobiDB-lite"/>
    </source>
</evidence>
<dbReference type="GO" id="GO:0033106">
    <property type="term" value="C:cis-Golgi network membrane"/>
    <property type="evidence" value="ECO:0007669"/>
    <property type="project" value="EnsemblMetazoa"/>
</dbReference>
<proteinExistence type="predicted"/>
<evidence type="ECO:0000313" key="4">
    <source>
        <dbReference type="Proteomes" id="UP000000304"/>
    </source>
</evidence>
<dbReference type="GO" id="GO:0099041">
    <property type="term" value="P:vesicle tethering to Golgi"/>
    <property type="evidence" value="ECO:0007669"/>
    <property type="project" value="EnsemblMetazoa"/>
</dbReference>
<name>B4R582_DROSI</name>
<feature type="coiled-coil region" evidence="1">
    <location>
        <begin position="47"/>
        <end position="152"/>
    </location>
</feature>
<organism evidence="3 4">
    <name type="scientific">Drosophila simulans</name>
    <name type="common">Fruit fly</name>
    <dbReference type="NCBI Taxonomy" id="7240"/>
    <lineage>
        <taxon>Eukaryota</taxon>
        <taxon>Metazoa</taxon>
        <taxon>Ecdysozoa</taxon>
        <taxon>Arthropoda</taxon>
        <taxon>Hexapoda</taxon>
        <taxon>Insecta</taxon>
        <taxon>Pterygota</taxon>
        <taxon>Neoptera</taxon>
        <taxon>Endopterygota</taxon>
        <taxon>Diptera</taxon>
        <taxon>Brachycera</taxon>
        <taxon>Muscomorpha</taxon>
        <taxon>Ephydroidea</taxon>
        <taxon>Drosophilidae</taxon>
        <taxon>Drosophila</taxon>
        <taxon>Sophophora</taxon>
    </lineage>
</organism>
<dbReference type="AlphaFoldDB" id="B4R582"/>
<gene>
    <name evidence="3" type="primary">Dsim\GD17215</name>
    <name evidence="3" type="ORF">Dsim_GD17215</name>
</gene>
<feature type="compositionally biased region" description="Acidic residues" evidence="2">
    <location>
        <begin position="1"/>
        <end position="11"/>
    </location>
</feature>
<dbReference type="Proteomes" id="UP000000304">
    <property type="component" value="Chromosome X"/>
</dbReference>
<reference evidence="3 4" key="1">
    <citation type="journal article" date="2007" name="Nature">
        <title>Evolution of genes and genomes on the Drosophila phylogeny.</title>
        <authorList>
            <consortium name="Drosophila 12 Genomes Consortium"/>
            <person name="Clark A.G."/>
            <person name="Eisen M.B."/>
            <person name="Smith D.R."/>
            <person name="Bergman C.M."/>
            <person name="Oliver B."/>
            <person name="Markow T.A."/>
            <person name="Kaufman T.C."/>
            <person name="Kellis M."/>
            <person name="Gelbart W."/>
            <person name="Iyer V.N."/>
            <person name="Pollard D.A."/>
            <person name="Sackton T.B."/>
            <person name="Larracuente A.M."/>
            <person name="Singh N.D."/>
            <person name="Abad J.P."/>
            <person name="Abt D.N."/>
            <person name="Adryan B."/>
            <person name="Aguade M."/>
            <person name="Akashi H."/>
            <person name="Anderson W.W."/>
            <person name="Aquadro C.F."/>
            <person name="Ardell D.H."/>
            <person name="Arguello R."/>
            <person name="Artieri C.G."/>
            <person name="Barbash D.A."/>
            <person name="Barker D."/>
            <person name="Barsanti P."/>
            <person name="Batterham P."/>
            <person name="Batzoglou S."/>
            <person name="Begun D."/>
            <person name="Bhutkar A."/>
            <person name="Blanco E."/>
            <person name="Bosak S.A."/>
            <person name="Bradley R.K."/>
            <person name="Brand A.D."/>
            <person name="Brent M.R."/>
            <person name="Brooks A.N."/>
            <person name="Brown R.H."/>
            <person name="Butlin R.K."/>
            <person name="Caggese C."/>
            <person name="Calvi B.R."/>
            <person name="Bernardo de Carvalho A."/>
            <person name="Caspi A."/>
            <person name="Castrezana S."/>
            <person name="Celniker S.E."/>
            <person name="Chang J.L."/>
            <person name="Chapple C."/>
            <person name="Chatterji S."/>
            <person name="Chinwalla A."/>
            <person name="Civetta A."/>
            <person name="Clifton S.W."/>
            <person name="Comeron J.M."/>
            <person name="Costello J.C."/>
            <person name="Coyne J.A."/>
            <person name="Daub J."/>
            <person name="David R.G."/>
            <person name="Delcher A.L."/>
            <person name="Delehaunty K."/>
            <person name="Do C.B."/>
            <person name="Ebling H."/>
            <person name="Edwards K."/>
            <person name="Eickbush T."/>
            <person name="Evans J.D."/>
            <person name="Filipski A."/>
            <person name="Findeiss S."/>
            <person name="Freyhult E."/>
            <person name="Fulton L."/>
            <person name="Fulton R."/>
            <person name="Garcia A.C."/>
            <person name="Gardiner A."/>
            <person name="Garfield D.A."/>
            <person name="Garvin B.E."/>
            <person name="Gibson G."/>
            <person name="Gilbert D."/>
            <person name="Gnerre S."/>
            <person name="Godfrey J."/>
            <person name="Good R."/>
            <person name="Gotea V."/>
            <person name="Gravely B."/>
            <person name="Greenberg A.J."/>
            <person name="Griffiths-Jones S."/>
            <person name="Gross S."/>
            <person name="Guigo R."/>
            <person name="Gustafson E.A."/>
            <person name="Haerty W."/>
            <person name="Hahn M.W."/>
            <person name="Halligan D.L."/>
            <person name="Halpern A.L."/>
            <person name="Halter G.M."/>
            <person name="Han M.V."/>
            <person name="Heger A."/>
            <person name="Hillier L."/>
            <person name="Hinrichs A.S."/>
            <person name="Holmes I."/>
            <person name="Hoskins R.A."/>
            <person name="Hubisz M.J."/>
            <person name="Hultmark D."/>
            <person name="Huntley M.A."/>
            <person name="Jaffe D.B."/>
            <person name="Jagadeeshan S."/>
            <person name="Jeck W.R."/>
            <person name="Johnson J."/>
            <person name="Jones C.D."/>
            <person name="Jordan W.C."/>
            <person name="Karpen G.H."/>
            <person name="Kataoka E."/>
            <person name="Keightley P.D."/>
            <person name="Kheradpour P."/>
            <person name="Kirkness E.F."/>
            <person name="Koerich L.B."/>
            <person name="Kristiansen K."/>
            <person name="Kudrna D."/>
            <person name="Kulathinal R.J."/>
            <person name="Kumar S."/>
            <person name="Kwok R."/>
            <person name="Lander E."/>
            <person name="Langley C.H."/>
            <person name="Lapoint R."/>
            <person name="Lazzaro B.P."/>
            <person name="Lee S.J."/>
            <person name="Levesque L."/>
            <person name="Li R."/>
            <person name="Lin C.F."/>
            <person name="Lin M.F."/>
            <person name="Lindblad-Toh K."/>
            <person name="Llopart A."/>
            <person name="Long M."/>
            <person name="Low L."/>
            <person name="Lozovsky E."/>
            <person name="Lu J."/>
            <person name="Luo M."/>
            <person name="Machado C.A."/>
            <person name="Makalowski W."/>
            <person name="Marzo M."/>
            <person name="Matsuda M."/>
            <person name="Matzkin L."/>
            <person name="McAllister B."/>
            <person name="McBride C.S."/>
            <person name="McKernan B."/>
            <person name="McKernan K."/>
            <person name="Mendez-Lago M."/>
            <person name="Minx P."/>
            <person name="Mollenhauer M.U."/>
            <person name="Montooth K."/>
            <person name="Mount S.M."/>
            <person name="Mu X."/>
            <person name="Myers E."/>
            <person name="Negre B."/>
            <person name="Newfeld S."/>
            <person name="Nielsen R."/>
            <person name="Noor M.A."/>
            <person name="O'Grady P."/>
            <person name="Pachter L."/>
            <person name="Papaceit M."/>
            <person name="Parisi M.J."/>
            <person name="Parisi M."/>
            <person name="Parts L."/>
            <person name="Pedersen J.S."/>
            <person name="Pesole G."/>
            <person name="Phillippy A.M."/>
            <person name="Ponting C.P."/>
            <person name="Pop M."/>
            <person name="Porcelli D."/>
            <person name="Powell J.R."/>
            <person name="Prohaska S."/>
            <person name="Pruitt K."/>
            <person name="Puig M."/>
            <person name="Quesneville H."/>
            <person name="Ram K.R."/>
            <person name="Rand D."/>
            <person name="Rasmussen M.D."/>
            <person name="Reed L.K."/>
            <person name="Reenan R."/>
            <person name="Reily A."/>
            <person name="Remington K.A."/>
            <person name="Rieger T.T."/>
            <person name="Ritchie M.G."/>
            <person name="Robin C."/>
            <person name="Rogers Y.H."/>
            <person name="Rohde C."/>
            <person name="Rozas J."/>
            <person name="Rubenfield M.J."/>
            <person name="Ruiz A."/>
            <person name="Russo S."/>
            <person name="Salzberg S.L."/>
            <person name="Sanchez-Gracia A."/>
            <person name="Saranga D.J."/>
            <person name="Sato H."/>
            <person name="Schaeffer S.W."/>
            <person name="Schatz M.C."/>
            <person name="Schlenke T."/>
            <person name="Schwartz R."/>
            <person name="Segarra C."/>
            <person name="Singh R.S."/>
            <person name="Sirot L."/>
            <person name="Sirota M."/>
            <person name="Sisneros N.B."/>
            <person name="Smith C.D."/>
            <person name="Smith T.F."/>
            <person name="Spieth J."/>
            <person name="Stage D.E."/>
            <person name="Stark A."/>
            <person name="Stephan W."/>
            <person name="Strausberg R.L."/>
            <person name="Strempel S."/>
            <person name="Sturgill D."/>
            <person name="Sutton G."/>
            <person name="Sutton G.G."/>
            <person name="Tao W."/>
            <person name="Teichmann S."/>
            <person name="Tobari Y.N."/>
            <person name="Tomimura Y."/>
            <person name="Tsolas J.M."/>
            <person name="Valente V.L."/>
            <person name="Venter E."/>
            <person name="Venter J.C."/>
            <person name="Vicario S."/>
            <person name="Vieira F.G."/>
            <person name="Vilella A.J."/>
            <person name="Villasante A."/>
            <person name="Walenz B."/>
            <person name="Wang J."/>
            <person name="Wasserman M."/>
            <person name="Watts T."/>
            <person name="Wilson D."/>
            <person name="Wilson R.K."/>
            <person name="Wing R.A."/>
            <person name="Wolfner M.F."/>
            <person name="Wong A."/>
            <person name="Wong G.K."/>
            <person name="Wu C.I."/>
            <person name="Wu G."/>
            <person name="Yamamoto D."/>
            <person name="Yang H.P."/>
            <person name="Yang S.P."/>
            <person name="Yorke J.A."/>
            <person name="Yoshida K."/>
            <person name="Zdobnov E."/>
            <person name="Zhang P."/>
            <person name="Zhang Y."/>
            <person name="Zimin A.V."/>
            <person name="Baldwin J."/>
            <person name="Abdouelleil A."/>
            <person name="Abdulkadir J."/>
            <person name="Abebe A."/>
            <person name="Abera B."/>
            <person name="Abreu J."/>
            <person name="Acer S.C."/>
            <person name="Aftuck L."/>
            <person name="Alexander A."/>
            <person name="An P."/>
            <person name="Anderson E."/>
            <person name="Anderson S."/>
            <person name="Arachi H."/>
            <person name="Azer M."/>
            <person name="Bachantsang P."/>
            <person name="Barry A."/>
            <person name="Bayul T."/>
            <person name="Berlin A."/>
            <person name="Bessette D."/>
            <person name="Bloom T."/>
            <person name="Blye J."/>
            <person name="Boguslavskiy L."/>
            <person name="Bonnet C."/>
            <person name="Boukhgalter B."/>
            <person name="Bourzgui I."/>
            <person name="Brown A."/>
            <person name="Cahill P."/>
            <person name="Channer S."/>
            <person name="Cheshatsang Y."/>
            <person name="Chuda L."/>
            <person name="Citroen M."/>
            <person name="Collymore A."/>
            <person name="Cooke P."/>
            <person name="Costello M."/>
            <person name="D'Aco K."/>
            <person name="Daza R."/>
            <person name="De Haan G."/>
            <person name="DeGray S."/>
            <person name="DeMaso C."/>
            <person name="Dhargay N."/>
            <person name="Dooley K."/>
            <person name="Dooley E."/>
            <person name="Doricent M."/>
            <person name="Dorje P."/>
            <person name="Dorjee K."/>
            <person name="Dupes A."/>
            <person name="Elong R."/>
            <person name="Falk J."/>
            <person name="Farina A."/>
            <person name="Faro S."/>
            <person name="Ferguson D."/>
            <person name="Fisher S."/>
            <person name="Foley C.D."/>
            <person name="Franke A."/>
            <person name="Friedrich D."/>
            <person name="Gadbois L."/>
            <person name="Gearin G."/>
            <person name="Gearin C.R."/>
            <person name="Giannoukos G."/>
            <person name="Goode T."/>
            <person name="Graham J."/>
            <person name="Grandbois E."/>
            <person name="Grewal S."/>
            <person name="Gyaltsen K."/>
            <person name="Hafez N."/>
            <person name="Hagos B."/>
            <person name="Hall J."/>
            <person name="Henson C."/>
            <person name="Hollinger A."/>
            <person name="Honan T."/>
            <person name="Huard M.D."/>
            <person name="Hughes L."/>
            <person name="Hurhula B."/>
            <person name="Husby M.E."/>
            <person name="Kamat A."/>
            <person name="Kanga B."/>
            <person name="Kashin S."/>
            <person name="Khazanovich D."/>
            <person name="Kisner P."/>
            <person name="Lance K."/>
            <person name="Lara M."/>
            <person name="Lee W."/>
            <person name="Lennon N."/>
            <person name="Letendre F."/>
            <person name="LeVine R."/>
            <person name="Lipovsky A."/>
            <person name="Liu X."/>
            <person name="Liu J."/>
            <person name="Liu S."/>
            <person name="Lokyitsang T."/>
            <person name="Lokyitsang Y."/>
            <person name="Lubonja R."/>
            <person name="Lui A."/>
            <person name="MacDonald P."/>
            <person name="Magnisalis V."/>
            <person name="Maru K."/>
            <person name="Matthews C."/>
            <person name="McCusker W."/>
            <person name="McDonough S."/>
            <person name="Mehta T."/>
            <person name="Meldrim J."/>
            <person name="Meneus L."/>
            <person name="Mihai O."/>
            <person name="Mihalev A."/>
            <person name="Mihova T."/>
            <person name="Mittelman R."/>
            <person name="Mlenga V."/>
            <person name="Montmayeur A."/>
            <person name="Mulrain L."/>
            <person name="Navidi A."/>
            <person name="Naylor J."/>
            <person name="Negash T."/>
            <person name="Nguyen T."/>
            <person name="Nguyen N."/>
            <person name="Nicol R."/>
            <person name="Norbu C."/>
            <person name="Norbu N."/>
            <person name="Novod N."/>
            <person name="O'Neill B."/>
            <person name="Osman S."/>
            <person name="Markiewicz E."/>
            <person name="Oyono O.L."/>
            <person name="Patti C."/>
            <person name="Phunkhang P."/>
            <person name="Pierre F."/>
            <person name="Priest M."/>
            <person name="Raghuraman S."/>
            <person name="Rege F."/>
            <person name="Reyes R."/>
            <person name="Rise C."/>
            <person name="Rogov P."/>
            <person name="Ross K."/>
            <person name="Ryan E."/>
            <person name="Settipalli S."/>
            <person name="Shea T."/>
            <person name="Sherpa N."/>
            <person name="Shi L."/>
            <person name="Shih D."/>
            <person name="Sparrow T."/>
            <person name="Spaulding J."/>
            <person name="Stalker J."/>
            <person name="Stange-Thomann N."/>
            <person name="Stavropoulos S."/>
            <person name="Stone C."/>
            <person name="Strader C."/>
            <person name="Tesfaye S."/>
            <person name="Thomson T."/>
            <person name="Thoulutsang Y."/>
            <person name="Thoulutsang D."/>
            <person name="Topham K."/>
            <person name="Topping I."/>
            <person name="Tsamla T."/>
            <person name="Vassiliev H."/>
            <person name="Vo A."/>
            <person name="Wangchuk T."/>
            <person name="Wangdi T."/>
            <person name="Weiand M."/>
            <person name="Wilkinson J."/>
            <person name="Wilson A."/>
            <person name="Yadav S."/>
            <person name="Young G."/>
            <person name="Yu Q."/>
            <person name="Zembek L."/>
            <person name="Zhong D."/>
            <person name="Zimmer A."/>
            <person name="Zwirko Z."/>
            <person name="Jaffe D.B."/>
            <person name="Alvarez P."/>
            <person name="Brockman W."/>
            <person name="Butler J."/>
            <person name="Chin C."/>
            <person name="Gnerre S."/>
            <person name="Grabherr M."/>
            <person name="Kleber M."/>
            <person name="Mauceli E."/>
            <person name="MacCallum I."/>
        </authorList>
    </citation>
    <scope>NUCLEOTIDE SEQUENCE [LARGE SCALE GENOMIC DNA]</scope>
    <source>
        <strain evidence="4">white501</strain>
    </source>
</reference>
<dbReference type="GO" id="GO:0031267">
    <property type="term" value="F:small GTPase binding"/>
    <property type="evidence" value="ECO:0007669"/>
    <property type="project" value="EnsemblMetazoa"/>
</dbReference>
<dbReference type="Bgee" id="FBgn0188777">
    <property type="expression patterns" value="Expressed in female reproductive system and 3 other cell types or tissues"/>
</dbReference>
<evidence type="ECO:0000313" key="3">
    <source>
        <dbReference type="EMBL" id="EDX17983.1"/>
    </source>
</evidence>
<dbReference type="GO" id="GO:0006891">
    <property type="term" value="P:intra-Golgi vesicle-mediated transport"/>
    <property type="evidence" value="ECO:0007669"/>
    <property type="project" value="EnsemblMetazoa"/>
</dbReference>
<accession>B4R582</accession>
<dbReference type="EMBL" id="CM000366">
    <property type="protein sequence ID" value="EDX17983.1"/>
    <property type="molecule type" value="Genomic_DNA"/>
</dbReference>
<dbReference type="GO" id="GO:0038024">
    <property type="term" value="F:cargo receptor activity"/>
    <property type="evidence" value="ECO:0007669"/>
    <property type="project" value="EnsemblMetazoa"/>
</dbReference>
<keyword evidence="4" id="KW-1185">Reference proteome</keyword>
<dbReference type="STRING" id="7240.B4R582"/>